<reference evidence="1 2" key="1">
    <citation type="submission" date="2021-08" db="EMBL/GenBank/DDBJ databases">
        <title>Draft genome sequence of Spirulina subsalsa with high tolerance to salinity and hype-accumulation of phycocyanin.</title>
        <authorList>
            <person name="Pei H."/>
            <person name="Jiang L."/>
        </authorList>
    </citation>
    <scope>NUCLEOTIDE SEQUENCE [LARGE SCALE GENOMIC DNA]</scope>
    <source>
        <strain evidence="1 2">FACHB-351</strain>
    </source>
</reference>
<name>A0ABT3L4I9_9CYAN</name>
<comment type="caution">
    <text evidence="1">The sequence shown here is derived from an EMBL/GenBank/DDBJ whole genome shotgun (WGS) entry which is preliminary data.</text>
</comment>
<evidence type="ECO:0000313" key="1">
    <source>
        <dbReference type="EMBL" id="MCW6036418.1"/>
    </source>
</evidence>
<dbReference type="Proteomes" id="UP001526426">
    <property type="component" value="Unassembled WGS sequence"/>
</dbReference>
<proteinExistence type="predicted"/>
<dbReference type="EMBL" id="JAIHOM010000036">
    <property type="protein sequence ID" value="MCW6036418.1"/>
    <property type="molecule type" value="Genomic_DNA"/>
</dbReference>
<evidence type="ECO:0000313" key="2">
    <source>
        <dbReference type="Proteomes" id="UP001526426"/>
    </source>
</evidence>
<protein>
    <submittedName>
        <fullName evidence="1">Uncharacterized protein</fullName>
    </submittedName>
</protein>
<accession>A0ABT3L4I9</accession>
<keyword evidence="2" id="KW-1185">Reference proteome</keyword>
<organism evidence="1 2">
    <name type="scientific">Spirulina subsalsa FACHB-351</name>
    <dbReference type="NCBI Taxonomy" id="234711"/>
    <lineage>
        <taxon>Bacteria</taxon>
        <taxon>Bacillati</taxon>
        <taxon>Cyanobacteriota</taxon>
        <taxon>Cyanophyceae</taxon>
        <taxon>Spirulinales</taxon>
        <taxon>Spirulinaceae</taxon>
        <taxon>Spirulina</taxon>
    </lineage>
</organism>
<sequence>MHVSELKGKIQAEVNRLEYQLERKRLILESYVGDKTKLIRERENWILEMETWKKCLDLVNQLDH</sequence>
<gene>
    <name evidence="1" type="ORF">K4A83_09065</name>
</gene>
<dbReference type="RefSeq" id="WP_265264177.1">
    <property type="nucleotide sequence ID" value="NZ_JAIHOM010000036.1"/>
</dbReference>